<comment type="similarity">
    <text evidence="1">Belongs to the peptidase S13 family.</text>
</comment>
<dbReference type="EC" id="3.4.16.4" evidence="5"/>
<dbReference type="GO" id="GO:0006508">
    <property type="term" value="P:proteolysis"/>
    <property type="evidence" value="ECO:0007669"/>
    <property type="project" value="InterPro"/>
</dbReference>
<dbReference type="SUPFAM" id="SSF56601">
    <property type="entry name" value="beta-lactamase/transpeptidase-like"/>
    <property type="match status" value="1"/>
</dbReference>
<keyword evidence="5" id="KW-0645">Protease</keyword>
<evidence type="ECO:0000256" key="1">
    <source>
        <dbReference type="ARBA" id="ARBA00006096"/>
    </source>
</evidence>
<evidence type="ECO:0000313" key="6">
    <source>
        <dbReference type="Proteomes" id="UP000267164"/>
    </source>
</evidence>
<dbReference type="PRINTS" id="PR00922">
    <property type="entry name" value="DADACBPTASE3"/>
</dbReference>
<feature type="region of interest" description="Disordered" evidence="3">
    <location>
        <begin position="1"/>
        <end position="31"/>
    </location>
</feature>
<evidence type="ECO:0000313" key="5">
    <source>
        <dbReference type="EMBL" id="AYF73172.1"/>
    </source>
</evidence>
<dbReference type="GO" id="GO:0009002">
    <property type="term" value="F:serine-type D-Ala-D-Ala carboxypeptidase activity"/>
    <property type="evidence" value="ECO:0007669"/>
    <property type="project" value="UniProtKB-EC"/>
</dbReference>
<evidence type="ECO:0000256" key="2">
    <source>
        <dbReference type="ARBA" id="ARBA00022801"/>
    </source>
</evidence>
<dbReference type="InterPro" id="IPR012338">
    <property type="entry name" value="Beta-lactam/transpept-like"/>
</dbReference>
<gene>
    <name evidence="5" type="primary">dacB</name>
    <name evidence="5" type="ORF">D7D52_04015</name>
</gene>
<keyword evidence="4" id="KW-0812">Transmembrane</keyword>
<organism evidence="5 6">
    <name type="scientific">Nocardia yunnanensis</name>
    <dbReference type="NCBI Taxonomy" id="2382165"/>
    <lineage>
        <taxon>Bacteria</taxon>
        <taxon>Bacillati</taxon>
        <taxon>Actinomycetota</taxon>
        <taxon>Actinomycetes</taxon>
        <taxon>Mycobacteriales</taxon>
        <taxon>Nocardiaceae</taxon>
        <taxon>Nocardia</taxon>
    </lineage>
</organism>
<dbReference type="AlphaFoldDB" id="A0A386Z5X9"/>
<keyword evidence="2 5" id="KW-0378">Hydrolase</keyword>
<evidence type="ECO:0000256" key="3">
    <source>
        <dbReference type="SAM" id="MobiDB-lite"/>
    </source>
</evidence>
<proteinExistence type="inferred from homology"/>
<dbReference type="KEGG" id="nyu:D7D52_04015"/>
<dbReference type="InterPro" id="IPR000667">
    <property type="entry name" value="Peptidase_S13"/>
</dbReference>
<dbReference type="Gene3D" id="3.40.710.10">
    <property type="entry name" value="DD-peptidase/beta-lactamase superfamily"/>
    <property type="match status" value="2"/>
</dbReference>
<keyword evidence="6" id="KW-1185">Reference proteome</keyword>
<accession>A0A386Z5X9</accession>
<keyword evidence="4" id="KW-0472">Membrane</keyword>
<keyword evidence="5" id="KW-0121">Carboxypeptidase</keyword>
<protein>
    <submittedName>
        <fullName evidence="5">D-alanyl-D-alanine carboxypeptidase/D-alanyl-D-alanine-endopeptidase</fullName>
        <ecNumber evidence="5">3.4.16.4</ecNumber>
    </submittedName>
</protein>
<evidence type="ECO:0000256" key="4">
    <source>
        <dbReference type="SAM" id="Phobius"/>
    </source>
</evidence>
<keyword evidence="4" id="KW-1133">Transmembrane helix</keyword>
<name>A0A386Z5X9_9NOCA</name>
<reference evidence="5 6" key="1">
    <citation type="submission" date="2018-09" db="EMBL/GenBank/DDBJ databases">
        <title>Nocardia yunnanensis sp. nov., an actinomycete isolated from a soil sample.</title>
        <authorList>
            <person name="Zhang J."/>
        </authorList>
    </citation>
    <scope>NUCLEOTIDE SEQUENCE [LARGE SCALE GENOMIC DNA]</scope>
    <source>
        <strain evidence="5 6">CFHS0054</strain>
    </source>
</reference>
<dbReference type="GO" id="GO:0000270">
    <property type="term" value="P:peptidoglycan metabolic process"/>
    <property type="evidence" value="ECO:0007669"/>
    <property type="project" value="TreeGrafter"/>
</dbReference>
<dbReference type="NCBIfam" id="TIGR00666">
    <property type="entry name" value="PBP4"/>
    <property type="match status" value="1"/>
</dbReference>
<dbReference type="PANTHER" id="PTHR30023">
    <property type="entry name" value="D-ALANYL-D-ALANINE CARBOXYPEPTIDASE"/>
    <property type="match status" value="1"/>
</dbReference>
<dbReference type="PANTHER" id="PTHR30023:SF0">
    <property type="entry name" value="PENICILLIN-SENSITIVE CARBOXYPEPTIDASE A"/>
    <property type="match status" value="1"/>
</dbReference>
<dbReference type="EMBL" id="CP032568">
    <property type="protein sequence ID" value="AYF73172.1"/>
    <property type="molecule type" value="Genomic_DNA"/>
</dbReference>
<dbReference type="Pfam" id="PF02113">
    <property type="entry name" value="Peptidase_S13"/>
    <property type="match status" value="2"/>
</dbReference>
<dbReference type="Proteomes" id="UP000267164">
    <property type="component" value="Chromosome"/>
</dbReference>
<sequence>MSRAPEQYSHGPPQVSGRQRQVFGRNKQNIGGLETKRRRRTWILVSSLLVLVLAAAVAVVAILKPWTEEFQHGGLTIAAPPAPVKPLPQVAPAPVTAPAATAAGLSAALAPVVGSPDLGAFAASVSDGDTGKVLWTLDPDKGMIPSSTAKILTTAAALLALPADHRITTKVVAGSAPGQIVLVGGGDPTITDQPDGKGYYPDAPRLQDLVAQVKASGQRVDSILVDTSAYAGPNFAPGWEQSDIGGGSIAPLDAVMIDGGRLDPLVEYSPRTSTPALDAGKRLAAELGVDQAKVSMGAAPAGAAQLAAVQSAPLRERMLQAMVHSDNVLAEAIGREVAVAGGQEASFAGAVTATATVLQAAGFDLTGLKMSDSSGLSTEDRIPPRLLNRVLTVAAQPDRAASQANSSIEPAAEKTAGSPLAPMLDMLPVAGGTGSLVSRYVDRDREGAGWIRAKTGTLSVSSALVGYVLDRDGRVLTFALMSNDRPPEVSRPALDAVANALRNCGCS</sequence>
<feature type="transmembrane region" description="Helical" evidence="4">
    <location>
        <begin position="42"/>
        <end position="63"/>
    </location>
</feature>
<dbReference type="OrthoDB" id="56883at2"/>